<evidence type="ECO:0000256" key="2">
    <source>
        <dbReference type="SAM" id="SignalP"/>
    </source>
</evidence>
<dbReference type="Pfam" id="PF13343">
    <property type="entry name" value="SBP_bac_6"/>
    <property type="match status" value="1"/>
</dbReference>
<dbReference type="OMA" id="NDVQWVR"/>
<accession>A0A0D2NFU3</accession>
<dbReference type="AlphaFoldDB" id="A0A0D2NFU3"/>
<dbReference type="Gene3D" id="3.40.190.10">
    <property type="entry name" value="Periplasmic binding protein-like II"/>
    <property type="match status" value="2"/>
</dbReference>
<protein>
    <recommendedName>
        <fullName evidence="5">ABC transporter substrate-binding protein</fullName>
    </recommendedName>
</protein>
<dbReference type="PANTHER" id="PTHR30006">
    <property type="entry name" value="THIAMINE-BINDING PERIPLASMIC PROTEIN-RELATED"/>
    <property type="match status" value="1"/>
</dbReference>
<proteinExistence type="predicted"/>
<dbReference type="PANTHER" id="PTHR30006:SF2">
    <property type="entry name" value="ABC TRANSPORTER SUBSTRATE-BINDING PROTEIN"/>
    <property type="match status" value="1"/>
</dbReference>
<dbReference type="EMBL" id="KN817597">
    <property type="protein sequence ID" value="KJA17849.1"/>
    <property type="molecule type" value="Genomic_DNA"/>
</dbReference>
<keyword evidence="4" id="KW-1185">Reference proteome</keyword>
<gene>
    <name evidence="3" type="ORF">HYPSUDRAFT_145819</name>
</gene>
<dbReference type="STRING" id="945553.A0A0D2NFU3"/>
<evidence type="ECO:0000313" key="4">
    <source>
        <dbReference type="Proteomes" id="UP000054270"/>
    </source>
</evidence>
<evidence type="ECO:0000313" key="3">
    <source>
        <dbReference type="EMBL" id="KJA17849.1"/>
    </source>
</evidence>
<feature type="chain" id="PRO_5002265403" description="ABC transporter substrate-binding protein" evidence="2">
    <location>
        <begin position="22"/>
        <end position="397"/>
    </location>
</feature>
<organism evidence="3 4">
    <name type="scientific">Hypholoma sublateritium (strain FD-334 SS-4)</name>
    <dbReference type="NCBI Taxonomy" id="945553"/>
    <lineage>
        <taxon>Eukaryota</taxon>
        <taxon>Fungi</taxon>
        <taxon>Dikarya</taxon>
        <taxon>Basidiomycota</taxon>
        <taxon>Agaricomycotina</taxon>
        <taxon>Agaricomycetes</taxon>
        <taxon>Agaricomycetidae</taxon>
        <taxon>Agaricales</taxon>
        <taxon>Agaricineae</taxon>
        <taxon>Strophariaceae</taxon>
        <taxon>Hypholoma</taxon>
    </lineage>
</organism>
<evidence type="ECO:0000256" key="1">
    <source>
        <dbReference type="ARBA" id="ARBA00022729"/>
    </source>
</evidence>
<evidence type="ECO:0008006" key="5">
    <source>
        <dbReference type="Google" id="ProtNLM"/>
    </source>
</evidence>
<reference evidence="4" key="1">
    <citation type="submission" date="2014-04" db="EMBL/GenBank/DDBJ databases">
        <title>Evolutionary Origins and Diversification of the Mycorrhizal Mutualists.</title>
        <authorList>
            <consortium name="DOE Joint Genome Institute"/>
            <consortium name="Mycorrhizal Genomics Consortium"/>
            <person name="Kohler A."/>
            <person name="Kuo A."/>
            <person name="Nagy L.G."/>
            <person name="Floudas D."/>
            <person name="Copeland A."/>
            <person name="Barry K.W."/>
            <person name="Cichocki N."/>
            <person name="Veneault-Fourrey C."/>
            <person name="LaButti K."/>
            <person name="Lindquist E.A."/>
            <person name="Lipzen A."/>
            <person name="Lundell T."/>
            <person name="Morin E."/>
            <person name="Murat C."/>
            <person name="Riley R."/>
            <person name="Ohm R."/>
            <person name="Sun H."/>
            <person name="Tunlid A."/>
            <person name="Henrissat B."/>
            <person name="Grigoriev I.V."/>
            <person name="Hibbett D.S."/>
            <person name="Martin F."/>
        </authorList>
    </citation>
    <scope>NUCLEOTIDE SEQUENCE [LARGE SCALE GENOMIC DNA]</scope>
    <source>
        <strain evidence="4">FD-334 SS-4</strain>
    </source>
</reference>
<sequence>MVRTFLIQVSVILIISSLGAATVATSRPGPHDLDDDAPQAAIKAAGRPRAYNSRSVDIENRTIDEIYNAAMKEQGTLRVSWGGDVQASKNDIMEAFTARFPNIKVNITLDVSKYLDSSADLAYNSTKGKDNGVDVTVLQSVQNFPRWKSQGRLLPYKVAPWNDIQPEFVDPDGAYTGLYIFTLGDTVYNSTITNNATLPKTYLDCLLPEWKHRIVLTYPNDDDAVLFLFKGITEKYGFDYLQQLQQQNVSWVRGTATPSILIAGTGAAAYLPNVAQNAGMISFASSSAFTSGIAVQLSNDAYMSWPQTGAIFATTKMPESSRLFLSFLMDDQWQEIVSQGRFATRRKYDGEHIMQQKGHEPTRYVKFMSDRQKVEEFRFQIEKVLGTAQGIDPVELW</sequence>
<dbReference type="Proteomes" id="UP000054270">
    <property type="component" value="Unassembled WGS sequence"/>
</dbReference>
<keyword evidence="1 2" id="KW-0732">Signal</keyword>
<dbReference type="OrthoDB" id="124329at2759"/>
<name>A0A0D2NFU3_HYPSF</name>
<dbReference type="SUPFAM" id="SSF53850">
    <property type="entry name" value="Periplasmic binding protein-like II"/>
    <property type="match status" value="1"/>
</dbReference>
<feature type="signal peptide" evidence="2">
    <location>
        <begin position="1"/>
        <end position="21"/>
    </location>
</feature>